<gene>
    <name evidence="2" type="ORF">SLS63_013296</name>
</gene>
<name>A0ABR1NNW7_DIAER</name>
<proteinExistence type="predicted"/>
<feature type="region of interest" description="Disordered" evidence="1">
    <location>
        <begin position="366"/>
        <end position="386"/>
    </location>
</feature>
<keyword evidence="3" id="KW-1185">Reference proteome</keyword>
<accession>A0ABR1NNW7</accession>
<evidence type="ECO:0000256" key="1">
    <source>
        <dbReference type="SAM" id="MobiDB-lite"/>
    </source>
</evidence>
<organism evidence="2 3">
    <name type="scientific">Diaporthe eres</name>
    <name type="common">Phomopsis oblonga</name>
    <dbReference type="NCBI Taxonomy" id="83184"/>
    <lineage>
        <taxon>Eukaryota</taxon>
        <taxon>Fungi</taxon>
        <taxon>Dikarya</taxon>
        <taxon>Ascomycota</taxon>
        <taxon>Pezizomycotina</taxon>
        <taxon>Sordariomycetes</taxon>
        <taxon>Sordariomycetidae</taxon>
        <taxon>Diaporthales</taxon>
        <taxon>Diaporthaceae</taxon>
        <taxon>Diaporthe</taxon>
        <taxon>Diaporthe eres species complex</taxon>
    </lineage>
</organism>
<sequence length="386" mass="43861">MSNGLAGLRSFFNCIQRDEWTDPLYPDHYKHSSTLRESEVIYQKAIDPRMAATSKDLELARDHFKNKMFMYLVCRRTLNSQWFDRSISKYTEPMPISFNTPRVGSLILNVQGVFDKAREDIKTASGGPFNVNQVVRCLKTFKQLTDCQIVSTFPGAAEHLLDDKFDLRPEAIEAQLRKGGSRRSSLQFFTLPQDKLDELTADSAKLTKILETIEEMVGMAGEQRMVITCLHLVEAALILAGIQKHFGATNLRTVYLPSHPTPDERRHFSLHWSTEDRGSTRIVIVLEDFDDFGLGLDRANWQVLTGPLRTKEQEARIFSLTNSGQQQRSLHHLLLLTEDNPADRLILSRQAKLIVTSDPFDMNSPLLLREPATGTDIEPNSVDRAE</sequence>
<reference evidence="2 3" key="1">
    <citation type="submission" date="2024-02" db="EMBL/GenBank/DDBJ databases">
        <title>De novo assembly and annotation of 12 fungi associated with fruit tree decline syndrome in Ontario, Canada.</title>
        <authorList>
            <person name="Sulman M."/>
            <person name="Ellouze W."/>
            <person name="Ilyukhin E."/>
        </authorList>
    </citation>
    <scope>NUCLEOTIDE SEQUENCE [LARGE SCALE GENOMIC DNA]</scope>
    <source>
        <strain evidence="2 3">M169</strain>
    </source>
</reference>
<comment type="caution">
    <text evidence="2">The sequence shown here is derived from an EMBL/GenBank/DDBJ whole genome shotgun (WGS) entry which is preliminary data.</text>
</comment>
<dbReference type="EMBL" id="JAKNSF020000173">
    <property type="protein sequence ID" value="KAK7709186.1"/>
    <property type="molecule type" value="Genomic_DNA"/>
</dbReference>
<protein>
    <submittedName>
        <fullName evidence="2">Uncharacterized protein</fullName>
    </submittedName>
</protein>
<evidence type="ECO:0000313" key="2">
    <source>
        <dbReference type="EMBL" id="KAK7709186.1"/>
    </source>
</evidence>
<dbReference type="Proteomes" id="UP001430848">
    <property type="component" value="Unassembled WGS sequence"/>
</dbReference>
<evidence type="ECO:0000313" key="3">
    <source>
        <dbReference type="Proteomes" id="UP001430848"/>
    </source>
</evidence>